<dbReference type="KEGG" id="tnl:113501713"/>
<accession>A0A7E5WDC2</accession>
<dbReference type="InterPro" id="IPR012337">
    <property type="entry name" value="RNaseH-like_sf"/>
</dbReference>
<evidence type="ECO:0000259" key="2">
    <source>
        <dbReference type="Pfam" id="PF05699"/>
    </source>
</evidence>
<feature type="domain" description="HAT C-terminal dimerisation" evidence="2">
    <location>
        <begin position="615"/>
        <end position="664"/>
    </location>
</feature>
<dbReference type="PANTHER" id="PTHR37162:SF1">
    <property type="entry name" value="BED-TYPE DOMAIN-CONTAINING PROTEIN"/>
    <property type="match status" value="1"/>
</dbReference>
<evidence type="ECO:0000313" key="4">
    <source>
        <dbReference type="RefSeq" id="XP_026732980.1"/>
    </source>
</evidence>
<evidence type="ECO:0000256" key="1">
    <source>
        <dbReference type="SAM" id="MobiDB-lite"/>
    </source>
</evidence>
<dbReference type="AlphaFoldDB" id="A0A7E5WDC2"/>
<dbReference type="InterPro" id="IPR008906">
    <property type="entry name" value="HATC_C_dom"/>
</dbReference>
<dbReference type="GO" id="GO:0046983">
    <property type="term" value="F:protein dimerization activity"/>
    <property type="evidence" value="ECO:0007669"/>
    <property type="project" value="InterPro"/>
</dbReference>
<evidence type="ECO:0000313" key="3">
    <source>
        <dbReference type="Proteomes" id="UP000322000"/>
    </source>
</evidence>
<evidence type="ECO:0000313" key="5">
    <source>
        <dbReference type="RefSeq" id="XP_026738718.1"/>
    </source>
</evidence>
<dbReference type="OrthoDB" id="6159421at2759"/>
<dbReference type="Proteomes" id="UP000322000">
    <property type="component" value="Chromosome 16"/>
</dbReference>
<reference evidence="4 5" key="1">
    <citation type="submission" date="2025-04" db="UniProtKB">
        <authorList>
            <consortium name="RefSeq"/>
        </authorList>
    </citation>
    <scope>IDENTIFICATION</scope>
</reference>
<protein>
    <submittedName>
        <fullName evidence="4">Uncharacterized protein LOC113497590</fullName>
    </submittedName>
    <submittedName>
        <fullName evidence="5">Uncharacterized protein LOC113501713</fullName>
    </submittedName>
</protein>
<keyword evidence="3" id="KW-1185">Reference proteome</keyword>
<feature type="region of interest" description="Disordered" evidence="1">
    <location>
        <begin position="1"/>
        <end position="27"/>
    </location>
</feature>
<dbReference type="Pfam" id="PF05699">
    <property type="entry name" value="Dimer_Tnp_hAT"/>
    <property type="match status" value="1"/>
</dbReference>
<dbReference type="PANTHER" id="PTHR37162">
    <property type="entry name" value="HAT FAMILY DIMERISATION DOMAINCONTAINING PROTEIN-RELATED"/>
    <property type="match status" value="1"/>
</dbReference>
<organism evidence="3 5">
    <name type="scientific">Trichoplusia ni</name>
    <name type="common">Cabbage looper</name>
    <dbReference type="NCBI Taxonomy" id="7111"/>
    <lineage>
        <taxon>Eukaryota</taxon>
        <taxon>Metazoa</taxon>
        <taxon>Ecdysozoa</taxon>
        <taxon>Arthropoda</taxon>
        <taxon>Hexapoda</taxon>
        <taxon>Insecta</taxon>
        <taxon>Pterygota</taxon>
        <taxon>Neoptera</taxon>
        <taxon>Endopterygota</taxon>
        <taxon>Lepidoptera</taxon>
        <taxon>Glossata</taxon>
        <taxon>Ditrysia</taxon>
        <taxon>Noctuoidea</taxon>
        <taxon>Noctuidae</taxon>
        <taxon>Plusiinae</taxon>
        <taxon>Trichoplusia</taxon>
    </lineage>
</organism>
<sequence>MSSDTDDNSEVLGYQTPKKKKIDNSKHRLQKYRRDWEKNTKDFGPDVSLWLKPHPNDKGKAKCSCCDLTLSANSTTIKLHYASKRHQKVMKSRDATTSSMMAKFVEKGSSGSGVSLLKKQITEAELKMSAFFATHNLAFKVMDHLVPTLKSCFPDSTICQGMQMKRTKCTQIVTNVIGAAHEEEICEKLKKVKFSILTDESTDMSCKTSCIMVRFYDSTAGRIVSRLYDLHDVFPKGDVAAAEEGATGARLYELMISSLKANDIPLENLLGFGCDSASNNVGDYNSIISRLRQECPGVILMKCVCHSLHRASSDACKTLPRLCEDLARNIFSYFRQSAKRKAQLQQFQEFTSVKDHQMLGLAITRWLSFLPAIERILEQWQALRLYFTDVWLAERTLAAEQIFNALQDPFMKLYYSFLAWVLPKVTYMNAFFQSTTVVVTTLHDKMATAYRELLCTYMYQDYVARTNLTEIQPDDTSRFIRLECIYLGVAVMEGLNNPDVMARPDLITSFRSKCRDYLIHLCKGIKDRFPFDDKLLMALPVLQPEKALSARQRDRTPSLLFLCELCPRAKPSYHNELQQLDDEWRRLSLDQVSPDVAQEKEVDVFWHKISQIAIDGEKTYTVLPQFALAVLTLPHSNADTERLFSKNNLTKTRIRNKLATKTVKGALLSAQCVKNQSKECCYGFKPTEKMISRMTSAVLYSKTAGAAAEVEVNSDSDDPTLL</sequence>
<gene>
    <name evidence="5" type="primary">LOC113501713</name>
    <name evidence="4" type="synonym">LOC113497590</name>
</gene>
<dbReference type="RefSeq" id="XP_026738718.1">
    <property type="nucleotide sequence ID" value="XM_026882917.1"/>
</dbReference>
<dbReference type="SUPFAM" id="SSF53098">
    <property type="entry name" value="Ribonuclease H-like"/>
    <property type="match status" value="1"/>
</dbReference>
<dbReference type="GeneID" id="113501713"/>
<proteinExistence type="predicted"/>
<dbReference type="KEGG" id="tnl:113497590"/>
<dbReference type="RefSeq" id="XP_026732980.1">
    <property type="nucleotide sequence ID" value="XM_026877179.1"/>
</dbReference>
<dbReference type="Proteomes" id="UP000322000">
    <property type="component" value="Chromosome 9"/>
</dbReference>
<name>A0A7E5WDC2_TRINI</name>